<organism evidence="1 2">
    <name type="scientific">Streptomyces parvus</name>
    <dbReference type="NCBI Taxonomy" id="66428"/>
    <lineage>
        <taxon>Bacteria</taxon>
        <taxon>Bacillati</taxon>
        <taxon>Actinomycetota</taxon>
        <taxon>Actinomycetes</taxon>
        <taxon>Kitasatosporales</taxon>
        <taxon>Streptomycetaceae</taxon>
        <taxon>Streptomyces</taxon>
    </lineage>
</organism>
<evidence type="ECO:0000313" key="2">
    <source>
        <dbReference type="Proteomes" id="UP000323242"/>
    </source>
</evidence>
<keyword evidence="2" id="KW-1185">Reference proteome</keyword>
<sequence>MREVTCHEVDARRLDEASEGIVGRTAGRWHGMRYDDPAPRRMRELAGELLDHVAARIAQGAALDDVTRSALLTAAECRLGEMSVGCFPDGDQEIFFPLIGENLSTEDISFGDVVASSGEQAPSARTWLDLFAACLVSGLVWDWQRVTGLLLRGDFAPAIHEGVPYSSLASASTPADLAAMDALCLYLTEAAGHQPRHWPTVTLRKPDAAERAQAAAALDALGEPTPDQRLLRVLLDDEQHAFEQALADRLDAYRESVGPAPAPRTLLPLDTLALAALAVQAHGWEPGVRSGYLPAELLGSPDALRRAAESGSNNLGPWYAK</sequence>
<proteinExistence type="predicted"/>
<comment type="caution">
    <text evidence="1">The sequence shown here is derived from an EMBL/GenBank/DDBJ whole genome shotgun (WGS) entry which is preliminary data.</text>
</comment>
<name>A0A5D4JDG4_9ACTN</name>
<dbReference type="Pfam" id="PF15575">
    <property type="entry name" value="Imm49"/>
    <property type="match status" value="1"/>
</dbReference>
<dbReference type="Proteomes" id="UP000323242">
    <property type="component" value="Unassembled WGS sequence"/>
</dbReference>
<dbReference type="AlphaFoldDB" id="A0A5D4JDG4"/>
<evidence type="ECO:0000313" key="1">
    <source>
        <dbReference type="EMBL" id="TYR63242.1"/>
    </source>
</evidence>
<dbReference type="EMBL" id="VSZQ01000089">
    <property type="protein sequence ID" value="TYR63242.1"/>
    <property type="molecule type" value="Genomic_DNA"/>
</dbReference>
<reference evidence="1 2" key="1">
    <citation type="submission" date="2019-08" db="EMBL/GenBank/DDBJ databases">
        <title>Draft genome for granaticin producer strain Streptomyces parvus C05.</title>
        <authorList>
            <person name="Gonzalez-Pimentel J.L."/>
        </authorList>
    </citation>
    <scope>NUCLEOTIDE SEQUENCE [LARGE SCALE GENOMIC DNA]</scope>
    <source>
        <strain evidence="1 2">C05</strain>
    </source>
</reference>
<gene>
    <name evidence="1" type="ORF">FY004_17730</name>
</gene>
<dbReference type="RefSeq" id="WP_148903098.1">
    <property type="nucleotide sequence ID" value="NZ_VSZQ01000089.1"/>
</dbReference>
<accession>A0A5D4JDG4</accession>
<protein>
    <recommendedName>
        <fullName evidence="3">Immunity 49 family protein</fullName>
    </recommendedName>
</protein>
<dbReference type="InterPro" id="IPR029074">
    <property type="entry name" value="Imm49"/>
</dbReference>
<evidence type="ECO:0008006" key="3">
    <source>
        <dbReference type="Google" id="ProtNLM"/>
    </source>
</evidence>